<evidence type="ECO:0000313" key="3">
    <source>
        <dbReference type="Proteomes" id="UP001190700"/>
    </source>
</evidence>
<reference evidence="2 3" key="1">
    <citation type="journal article" date="2015" name="Genome Biol. Evol.">
        <title>Comparative Genomics of a Bacterivorous Green Alga Reveals Evolutionary Causalities and Consequences of Phago-Mixotrophic Mode of Nutrition.</title>
        <authorList>
            <person name="Burns J.A."/>
            <person name="Paasch A."/>
            <person name="Narechania A."/>
            <person name="Kim E."/>
        </authorList>
    </citation>
    <scope>NUCLEOTIDE SEQUENCE [LARGE SCALE GENOMIC DNA]</scope>
    <source>
        <strain evidence="2 3">PLY_AMNH</strain>
    </source>
</reference>
<gene>
    <name evidence="2" type="ORF">CYMTET_13572</name>
</gene>
<name>A0AAE0GJC7_9CHLO</name>
<organism evidence="2 3">
    <name type="scientific">Cymbomonas tetramitiformis</name>
    <dbReference type="NCBI Taxonomy" id="36881"/>
    <lineage>
        <taxon>Eukaryota</taxon>
        <taxon>Viridiplantae</taxon>
        <taxon>Chlorophyta</taxon>
        <taxon>Pyramimonadophyceae</taxon>
        <taxon>Pyramimonadales</taxon>
        <taxon>Pyramimonadaceae</taxon>
        <taxon>Cymbomonas</taxon>
    </lineage>
</organism>
<proteinExistence type="predicted"/>
<sequence length="105" mass="11176">MTALRRRAAESPEGMLQPSVPKGPQPMSRKLSVGSTEPRCRAQHSRSSGKPRTAAGGVIISHRFVTCSEPFSFRSTKVNDLPTCKSSVLLQQAGPVSGLAKVTTV</sequence>
<feature type="region of interest" description="Disordered" evidence="1">
    <location>
        <begin position="1"/>
        <end position="55"/>
    </location>
</feature>
<evidence type="ECO:0000256" key="1">
    <source>
        <dbReference type="SAM" id="MobiDB-lite"/>
    </source>
</evidence>
<keyword evidence="3" id="KW-1185">Reference proteome</keyword>
<accession>A0AAE0GJC7</accession>
<dbReference type="AlphaFoldDB" id="A0AAE0GJC7"/>
<protein>
    <submittedName>
        <fullName evidence="2">Uncharacterized protein</fullName>
    </submittedName>
</protein>
<comment type="caution">
    <text evidence="2">The sequence shown here is derived from an EMBL/GenBank/DDBJ whole genome shotgun (WGS) entry which is preliminary data.</text>
</comment>
<dbReference type="Proteomes" id="UP001190700">
    <property type="component" value="Unassembled WGS sequence"/>
</dbReference>
<evidence type="ECO:0000313" key="2">
    <source>
        <dbReference type="EMBL" id="KAK3278496.1"/>
    </source>
</evidence>
<dbReference type="EMBL" id="LGRX02005405">
    <property type="protein sequence ID" value="KAK3278496.1"/>
    <property type="molecule type" value="Genomic_DNA"/>
</dbReference>